<dbReference type="Proteomes" id="UP000293433">
    <property type="component" value="Unassembled WGS sequence"/>
</dbReference>
<dbReference type="AlphaFoldDB" id="A0A4Q7LUE5"/>
<keyword evidence="4" id="KW-1185">Reference proteome</keyword>
<feature type="chain" id="PRO_5020620119" evidence="1">
    <location>
        <begin position="32"/>
        <end position="171"/>
    </location>
</feature>
<accession>A0A4Q7LUE5</accession>
<keyword evidence="1" id="KW-0732">Signal</keyword>
<dbReference type="EMBL" id="SGWV01000007">
    <property type="protein sequence ID" value="RZS57817.1"/>
    <property type="molecule type" value="Genomic_DNA"/>
</dbReference>
<evidence type="ECO:0000313" key="3">
    <source>
        <dbReference type="EMBL" id="RZS57817.1"/>
    </source>
</evidence>
<dbReference type="InterPro" id="IPR025392">
    <property type="entry name" value="DUF4124"/>
</dbReference>
<sequence>MACTHRPEALRLLLCTLLFGTFASLATPAMAQWKWRDADGRIQYSDRPPPPGIPSRNVLAKPAAPAPMVARPAAVAASAAAPAAASGPATVDPELLARKKVAEAAERKAEDEKLARERQANCTRARDYLRVLETGVPLARVNEKGERESVPSADRDAELRRAREIVTSDCR</sequence>
<evidence type="ECO:0000259" key="2">
    <source>
        <dbReference type="Pfam" id="PF13511"/>
    </source>
</evidence>
<proteinExistence type="predicted"/>
<comment type="caution">
    <text evidence="3">The sequence shown here is derived from an EMBL/GenBank/DDBJ whole genome shotgun (WGS) entry which is preliminary data.</text>
</comment>
<feature type="domain" description="DUF4124" evidence="2">
    <location>
        <begin position="27"/>
        <end position="76"/>
    </location>
</feature>
<protein>
    <submittedName>
        <fullName evidence="3">Uncharacterized protein DUF4124</fullName>
    </submittedName>
</protein>
<organism evidence="3 4">
    <name type="scientific">Sphaerotilus mobilis</name>
    <dbReference type="NCBI Taxonomy" id="47994"/>
    <lineage>
        <taxon>Bacteria</taxon>
        <taxon>Pseudomonadati</taxon>
        <taxon>Pseudomonadota</taxon>
        <taxon>Betaproteobacteria</taxon>
        <taxon>Burkholderiales</taxon>
        <taxon>Sphaerotilaceae</taxon>
        <taxon>Sphaerotilus</taxon>
    </lineage>
</organism>
<dbReference type="OrthoDB" id="9181422at2"/>
<dbReference type="RefSeq" id="WP_130480035.1">
    <property type="nucleotide sequence ID" value="NZ_SGWV01000007.1"/>
</dbReference>
<reference evidence="3 4" key="1">
    <citation type="submission" date="2019-02" db="EMBL/GenBank/DDBJ databases">
        <title>Genomic Encyclopedia of Type Strains, Phase IV (KMG-IV): sequencing the most valuable type-strain genomes for metagenomic binning, comparative biology and taxonomic classification.</title>
        <authorList>
            <person name="Goeker M."/>
        </authorList>
    </citation>
    <scope>NUCLEOTIDE SEQUENCE [LARGE SCALE GENOMIC DNA]</scope>
    <source>
        <strain evidence="3 4">DSM 10617</strain>
    </source>
</reference>
<gene>
    <name evidence="3" type="ORF">EV685_0090</name>
</gene>
<name>A0A4Q7LUE5_9BURK</name>
<feature type="signal peptide" evidence="1">
    <location>
        <begin position="1"/>
        <end position="31"/>
    </location>
</feature>
<evidence type="ECO:0000313" key="4">
    <source>
        <dbReference type="Proteomes" id="UP000293433"/>
    </source>
</evidence>
<evidence type="ECO:0000256" key="1">
    <source>
        <dbReference type="SAM" id="SignalP"/>
    </source>
</evidence>
<dbReference type="Pfam" id="PF13511">
    <property type="entry name" value="DUF4124"/>
    <property type="match status" value="1"/>
</dbReference>